<keyword evidence="2" id="KW-1133">Transmembrane helix</keyword>
<dbReference type="EMBL" id="CAWUHD010000075">
    <property type="protein sequence ID" value="CAK7227887.1"/>
    <property type="molecule type" value="Genomic_DNA"/>
</dbReference>
<feature type="region of interest" description="Disordered" evidence="1">
    <location>
        <begin position="299"/>
        <end position="410"/>
    </location>
</feature>
<feature type="transmembrane region" description="Helical" evidence="2">
    <location>
        <begin position="575"/>
        <end position="600"/>
    </location>
</feature>
<accession>A0ABP0C7B3</accession>
<organism evidence="3 4">
    <name type="scientific">Sporothrix eucalyptigena</name>
    <dbReference type="NCBI Taxonomy" id="1812306"/>
    <lineage>
        <taxon>Eukaryota</taxon>
        <taxon>Fungi</taxon>
        <taxon>Dikarya</taxon>
        <taxon>Ascomycota</taxon>
        <taxon>Pezizomycotina</taxon>
        <taxon>Sordariomycetes</taxon>
        <taxon>Sordariomycetidae</taxon>
        <taxon>Ophiostomatales</taxon>
        <taxon>Ophiostomataceae</taxon>
        <taxon>Sporothrix</taxon>
    </lineage>
</organism>
<keyword evidence="2" id="KW-0472">Membrane</keyword>
<feature type="transmembrane region" description="Helical" evidence="2">
    <location>
        <begin position="190"/>
        <end position="210"/>
    </location>
</feature>
<feature type="compositionally biased region" description="Pro residues" evidence="1">
    <location>
        <begin position="303"/>
        <end position="315"/>
    </location>
</feature>
<keyword evidence="4" id="KW-1185">Reference proteome</keyword>
<keyword evidence="2" id="KW-0812">Transmembrane</keyword>
<evidence type="ECO:0000313" key="3">
    <source>
        <dbReference type="EMBL" id="CAK7227887.1"/>
    </source>
</evidence>
<dbReference type="Proteomes" id="UP001642482">
    <property type="component" value="Unassembled WGS sequence"/>
</dbReference>
<feature type="region of interest" description="Disordered" evidence="1">
    <location>
        <begin position="455"/>
        <end position="480"/>
    </location>
</feature>
<gene>
    <name evidence="3" type="ORF">SEUCBS140593_006727</name>
</gene>
<evidence type="ECO:0000256" key="2">
    <source>
        <dbReference type="SAM" id="Phobius"/>
    </source>
</evidence>
<reference evidence="3 4" key="1">
    <citation type="submission" date="2024-01" db="EMBL/GenBank/DDBJ databases">
        <authorList>
            <person name="Allen C."/>
            <person name="Tagirdzhanova G."/>
        </authorList>
    </citation>
    <scope>NUCLEOTIDE SEQUENCE [LARGE SCALE GENOMIC DNA]</scope>
</reference>
<proteinExistence type="predicted"/>
<protein>
    <submittedName>
        <fullName evidence="3">Uncharacterized protein</fullName>
    </submittedName>
</protein>
<feature type="compositionally biased region" description="Low complexity" evidence="1">
    <location>
        <begin position="362"/>
        <end position="384"/>
    </location>
</feature>
<feature type="compositionally biased region" description="Polar residues" evidence="1">
    <location>
        <begin position="338"/>
        <end position="353"/>
    </location>
</feature>
<evidence type="ECO:0000256" key="1">
    <source>
        <dbReference type="SAM" id="MobiDB-lite"/>
    </source>
</evidence>
<name>A0ABP0C7B3_9PEZI</name>
<comment type="caution">
    <text evidence="3">The sequence shown here is derived from an EMBL/GenBank/DDBJ whole genome shotgun (WGS) entry which is preliminary data.</text>
</comment>
<sequence length="629" mass="69483">MSRTALGRSPYDILVLGTGEVNPHEPPQSYDERGRPYNAETRRINRNIIRAHNEVMQVIGVAEPDSLMTAESEADNQLIQQLHEDKLGHKLFWPMRTIGLLGLWGAEPLRQSVLLFRRFDDYLPWQNFRQDYGGKSLLRALTDGLPAGLADNFLRHVSLSWKARNRRLVALKYVRLHLQAFMCLQRLSIIPAYPILPSPFSFALFFVPFSGHSPIFRLPSFPAEVSFGAVAQWVAEALICVVPMAAFYCFLELRDNIMHKINYIVFDALDVPSNPPVKRPMHEYDPFTGDWRLAGLPTVEVLPPRPPVPPPPQPQPEQTSTSRGERPTIPPPPAESQRPFTDTVDNSDSNVSRRNAIDGQEEAGAGSGSSEATPTQDQQSTTPTPGSPNAAPRRRNTVSSGGGGVDGYNSEEEDFELSATLISFDVEAGSAGDAPPNAWSAELRQTAAVSIGFEPNEAYTGDVDDDGLGPEYDEDGYRRGGRLPGEYNRGVYYPNVPAPFYSDTMLSRLPATIFAAGAASVISSILLSDCESAVVRLLAHSWRNQQGLPVADLHGFSVLPFLPGWTLSLNATNHFAFVILLETAVQATGTLVTLGMAWLFRGSHPKWTFWRVVREKLGYPPKEDNPKLV</sequence>
<feature type="compositionally biased region" description="Acidic residues" evidence="1">
    <location>
        <begin position="462"/>
        <end position="474"/>
    </location>
</feature>
<evidence type="ECO:0000313" key="4">
    <source>
        <dbReference type="Proteomes" id="UP001642482"/>
    </source>
</evidence>
<feature type="transmembrane region" description="Helical" evidence="2">
    <location>
        <begin position="230"/>
        <end position="251"/>
    </location>
</feature>